<reference evidence="4" key="2">
    <citation type="submission" date="2020-05" db="UniProtKB">
        <authorList>
            <consortium name="EnsemblMetazoa"/>
        </authorList>
    </citation>
    <scope>IDENTIFICATION</scope>
    <source>
        <strain evidence="4">JHB</strain>
    </source>
</reference>
<organism>
    <name type="scientific">Culex quinquefasciatus</name>
    <name type="common">Southern house mosquito</name>
    <name type="synonym">Culex pungens</name>
    <dbReference type="NCBI Taxonomy" id="7176"/>
    <lineage>
        <taxon>Eukaryota</taxon>
        <taxon>Metazoa</taxon>
        <taxon>Ecdysozoa</taxon>
        <taxon>Arthropoda</taxon>
        <taxon>Hexapoda</taxon>
        <taxon>Insecta</taxon>
        <taxon>Pterygota</taxon>
        <taxon>Neoptera</taxon>
        <taxon>Endopterygota</taxon>
        <taxon>Diptera</taxon>
        <taxon>Nematocera</taxon>
        <taxon>Culicoidea</taxon>
        <taxon>Culicidae</taxon>
        <taxon>Culicinae</taxon>
        <taxon>Culicini</taxon>
        <taxon>Culex</taxon>
        <taxon>Culex</taxon>
    </lineage>
</organism>
<dbReference type="VEuPathDB" id="VectorBase:CPIJ018809"/>
<feature type="region of interest" description="Disordered" evidence="1">
    <location>
        <begin position="124"/>
        <end position="155"/>
    </location>
</feature>
<proteinExistence type="predicted"/>
<evidence type="ECO:0000313" key="5">
    <source>
        <dbReference type="Proteomes" id="UP000002320"/>
    </source>
</evidence>
<keyword evidence="2" id="KW-0472">Membrane</keyword>
<gene>
    <name evidence="4" type="primary">6052944</name>
    <name evidence="3" type="ORF">CpipJ_CPIJ018809</name>
</gene>
<evidence type="ECO:0000256" key="1">
    <source>
        <dbReference type="SAM" id="MobiDB-lite"/>
    </source>
</evidence>
<evidence type="ECO:0000313" key="3">
    <source>
        <dbReference type="EMBL" id="EDS28449.1"/>
    </source>
</evidence>
<dbReference type="InParanoid" id="B0XHJ8"/>
<sequence length="225" mass="24058">MSAHCQSKCSSSSSPHTAGTLTLVLLQMIRNDSLVTADVAWVSIVTNPTAKSPPSQQQQQHQCLVTWEVSGGGLMGNLLTESSSVQLSLWPETNYRVQVTCRNKNTDSLIRSAPIILNTSGATVVTTTTPSSSSPEPSTPQLEPGPASSNPTQTTMWPITRQSQQDIILLGVFVAALTFLLILLTVVIFVKRKRLTGAGVETDKEVLVEGDSSGDEGTMVEILHV</sequence>
<dbReference type="EMBL" id="DS233163">
    <property type="protein sequence ID" value="EDS28449.1"/>
    <property type="molecule type" value="Genomic_DNA"/>
</dbReference>
<accession>B0XHJ8</accession>
<keyword evidence="2" id="KW-0812">Transmembrane</keyword>
<keyword evidence="2" id="KW-1133">Transmembrane helix</keyword>
<keyword evidence="5" id="KW-1185">Reference proteome</keyword>
<dbReference type="Proteomes" id="UP000002320">
    <property type="component" value="Unassembled WGS sequence"/>
</dbReference>
<dbReference type="AlphaFoldDB" id="B0XHJ8"/>
<protein>
    <submittedName>
        <fullName evidence="3 4">Uncharacterized protein</fullName>
    </submittedName>
</protein>
<dbReference type="OrthoDB" id="8195614at2759"/>
<dbReference type="FunCoup" id="B0XHJ8">
    <property type="interactions" value="3"/>
</dbReference>
<dbReference type="eggNOG" id="ENOG502RJI0">
    <property type="taxonomic scope" value="Eukaryota"/>
</dbReference>
<dbReference type="HOGENOM" id="CLU_046325_0_0_1"/>
<dbReference type="VEuPathDB" id="VectorBase:CQUJHB016371"/>
<evidence type="ECO:0000256" key="2">
    <source>
        <dbReference type="SAM" id="Phobius"/>
    </source>
</evidence>
<feature type="compositionally biased region" description="Low complexity" evidence="1">
    <location>
        <begin position="126"/>
        <end position="140"/>
    </location>
</feature>
<dbReference type="KEGG" id="cqu:CpipJ_CPIJ018809"/>
<feature type="transmembrane region" description="Helical" evidence="2">
    <location>
        <begin position="167"/>
        <end position="190"/>
    </location>
</feature>
<dbReference type="EnsemblMetazoa" id="CPIJ018809-RA">
    <property type="protein sequence ID" value="CPIJ018809-PA"/>
    <property type="gene ID" value="CPIJ018809"/>
</dbReference>
<reference evidence="3" key="1">
    <citation type="submission" date="2007-03" db="EMBL/GenBank/DDBJ databases">
        <title>Annotation of Culex pipiens quinquefasciatus.</title>
        <authorList>
            <consortium name="The Broad Institute Genome Sequencing Platform"/>
            <person name="Atkinson P.W."/>
            <person name="Hemingway J."/>
            <person name="Christensen B.M."/>
            <person name="Higgs S."/>
            <person name="Kodira C."/>
            <person name="Hannick L."/>
            <person name="Megy K."/>
            <person name="O'Leary S."/>
            <person name="Pearson M."/>
            <person name="Haas B.J."/>
            <person name="Mauceli E."/>
            <person name="Wortman J.R."/>
            <person name="Lee N.H."/>
            <person name="Guigo R."/>
            <person name="Stanke M."/>
            <person name="Alvarado L."/>
            <person name="Amedeo P."/>
            <person name="Antoine C.H."/>
            <person name="Arensburger P."/>
            <person name="Bidwell S.L."/>
            <person name="Crawford M."/>
            <person name="Camaro F."/>
            <person name="Devon K."/>
            <person name="Engels R."/>
            <person name="Hammond M."/>
            <person name="Howarth C."/>
            <person name="Koehrsen M."/>
            <person name="Lawson D."/>
            <person name="Montgomery P."/>
            <person name="Nene V."/>
            <person name="Nusbaum C."/>
            <person name="Puiu D."/>
            <person name="Romero-Severson J."/>
            <person name="Severson D.W."/>
            <person name="Shumway M."/>
            <person name="Sisk P."/>
            <person name="Stolte C."/>
            <person name="Zeng Q."/>
            <person name="Eisenstadt E."/>
            <person name="Fraser-Liggett C."/>
            <person name="Strausberg R."/>
            <person name="Galagan J."/>
            <person name="Birren B."/>
            <person name="Collins F.H."/>
        </authorList>
    </citation>
    <scope>NUCLEOTIDE SEQUENCE [LARGE SCALE GENOMIC DNA]</scope>
    <source>
        <strain evidence="3">JHB</strain>
    </source>
</reference>
<name>B0XHJ8_CULQU</name>
<evidence type="ECO:0000313" key="4">
    <source>
        <dbReference type="EnsemblMetazoa" id="CPIJ018809-PA"/>
    </source>
</evidence>